<feature type="compositionally biased region" description="Basic and acidic residues" evidence="8">
    <location>
        <begin position="1"/>
        <end position="10"/>
    </location>
</feature>
<sequence length="1869" mass="213982">MEDPGQEPHARQSRGGARGEGRGRNRTNDVPDQAPKLGEDLQDSNYTLPHGQREEGFGGQHNRRRIRYQGGKTHERGRGPWNEQENAFRGGRCQLGQAHERTRGPQNDKQPRQTRRIGFKFLESLLEKDPSEVVNTLASSSGLKELLSQTTMNRNFVQLICQVLRKACSSQMDRQRVQHILGVVKESSFLKVCLPQYVSDMVTEVVPAVRHEYPEHISNIILLLQHLISTFPASSVQKVSLVLTVLTASINALRGFGVDITEETEKNLNQVQMLMQHLQEKRREGTLRADKCTFMQPQDGQAESYRFMSIYPTYDEIHGNEKPFLRPNFVSGKYESTSIYLDTHFRLLREDFVRPLREGIMEVLQNLQDRNLRKRKFDDIRIYFDVRIIAPSCTPTGIAYKVQFDTKPLRFVQWQNSKRLLYGSLVCMSQDHFETFLFATVSNRNAAELVNGIVELSFDADSQPLVGQFEPSDSFLMVETTAYFEAYRHVLEGLQKMREEDIPFQKYIVECDAQVKEPAYLTRDTAYNLAPLVKTSYKEKCPDSLRSVNILDPSQWLSMEALKLDESQMQALNLALTKELAIIQGPPGTGKTYVGLKIVQTLLTNDHVWQSTYRRRPILIVCYTNHALDQFLEGKSTCKQDDGIVRLGGRSSSAALHRFTLKELRKHTDRFDFPDYHFRDYEYITREMREAEEGLLEGAKRLECTAYGVLHERYLKPHMAPQHWASLRRALANQDTEFYYIFSQRSLILEWLGLGVSAFTQNAAENTWQEGEEESEDEAEEELLVIPEMADLIEDERVIEDEKIADYWRREKEDDSVHEIARSVLAMKLDQEEGTTRPQQWEVTRGQRRKIMQKMKVELRKVNTMTELEANAVQDVWQLDLDSRWRLYRLWLQTYQGSMREDIQEHEEQYEEAARKLKELKLEQDLCILSRARVVGMTTTGAAKYRRILQYIEPRIVIVEEAAEVLEAHTIATLSRECQHLILIGDHQQLQPSANVYDLAKNFNLEVSLFERLVKVDFPFVCLKYQHRMRPEIAQLISPHIYQKLENHPSVLEYENIKGVSTNVFFVEHEVPEQEIQEGKSHQNPHEAHFVVELCKYFLCQGYEPSQITILTTYSGQLFCLRRLMPANIFEGVKVHVVDKYQGEENDIILLSLVRSNKEGRPGFLQIPNRICVALSRAKKGLYCIGNMRMLGKVPLWNKIIETLGKSGHLGQSLELCCQNHPGTKTKVSTGADFSNVPEGGCTRPCEFRLSCGHACTRACHPYDPEHKKYQCLKPCQKVLCEDGHHCPKSCYEPCGKCMVKVKKTISKCGHIQMVPCHIPEWKFECLEPCQKKLNCGHTCMRSCGQQCTMKCPQQVTATLKCGHEQKVACWMTRMVHEEIVKCESKCSVTLACGHVCSGSCHTCFGGRFHKACDSPCKRVLICSHECQEPCTTECPPCQKECQNYCIHSKCKKKCWESCVPCAEPCEWQCQHYQCTRLCSEPCNRPRCNVPCAKMLPCGHPCVGLCGEPCPKKCLVCDHEELTQIFFGFEDDPDARFVQLEDCGHVFESQGLDHYMDEDDDVVGIKLKVCPLCQTPIRKNLRYGSSVKRQVEEIERVKQKIQGPAEEIESNRKRLQAALAQNVFLRHDLSSKYAMLEKKLKASPLSTKSIGLIENLLNFYKRVADLTNSLNKINENEKKGLIKRLDEVQKWLDKQRISFTEQELTDLQSEIQRLTYLLSLLARCKATSRVMPADIAAEINSAREILEGTKKFTEEDEAAVKAHLKKINASLPMSGLGISEAERVQIVSAIGCPRGHWFKCKNGHIYVIGECGGAMEKSTCPECHEVIGGTNHTLESSNRLASEMDGATHAAWSDVANNMLNFEDLRRLM</sequence>
<keyword evidence="6" id="KW-0391">Immunity</keyword>
<dbReference type="InterPro" id="IPR046439">
    <property type="entry name" value="ZF_RZ_dom"/>
</dbReference>
<keyword evidence="3" id="KW-0479">Metal-binding</keyword>
<dbReference type="InterPro" id="IPR047187">
    <property type="entry name" value="SF1_C_Upf1"/>
</dbReference>
<dbReference type="GO" id="GO:0031048">
    <property type="term" value="P:regulatory ncRNA-mediated heterochromatin formation"/>
    <property type="evidence" value="ECO:0007669"/>
    <property type="project" value="TreeGrafter"/>
</dbReference>
<evidence type="ECO:0000256" key="7">
    <source>
        <dbReference type="SAM" id="Coils"/>
    </source>
</evidence>
<reference evidence="9" key="3">
    <citation type="submission" date="2025-09" db="UniProtKB">
        <authorList>
            <consortium name="Ensembl"/>
        </authorList>
    </citation>
    <scope>IDENTIFICATION</scope>
</reference>
<dbReference type="FunFam" id="3.40.50.300:FF:000742">
    <property type="entry name" value="NFX1-type zinc finger-containing protein 1"/>
    <property type="match status" value="1"/>
</dbReference>
<reference evidence="9" key="1">
    <citation type="submission" date="2020-02" db="EMBL/GenBank/DDBJ databases">
        <authorList>
            <person name="Enbody D E."/>
            <person name="Pettersson E M."/>
        </authorList>
    </citation>
    <scope>NUCLEOTIDE SEQUENCE [LARGE SCALE GENOMIC DNA]</scope>
</reference>
<keyword evidence="4" id="KW-0863">Zinc-finger</keyword>
<feature type="coiled-coil region" evidence="7">
    <location>
        <begin position="896"/>
        <end position="923"/>
    </location>
</feature>
<dbReference type="Pfam" id="PF13086">
    <property type="entry name" value="AAA_11"/>
    <property type="match status" value="1"/>
</dbReference>
<reference evidence="9" key="2">
    <citation type="submission" date="2025-08" db="UniProtKB">
        <authorList>
            <consortium name="Ensembl"/>
        </authorList>
    </citation>
    <scope>IDENTIFICATION</scope>
</reference>
<dbReference type="PANTHER" id="PTHR10887:SF341">
    <property type="entry name" value="NFX1-TYPE ZINC FINGER-CONTAINING PROTEIN 1"/>
    <property type="match status" value="1"/>
</dbReference>
<dbReference type="CDD" id="cd17936">
    <property type="entry name" value="EEXXEc_NFX1"/>
    <property type="match status" value="1"/>
</dbReference>
<evidence type="ECO:0000256" key="6">
    <source>
        <dbReference type="ARBA" id="ARBA00022859"/>
    </source>
</evidence>
<dbReference type="GO" id="GO:0005737">
    <property type="term" value="C:cytoplasm"/>
    <property type="evidence" value="ECO:0007669"/>
    <property type="project" value="UniProtKB-SubCell"/>
</dbReference>
<accession>A0A8U8BPM5</accession>
<dbReference type="InterPro" id="IPR057373">
    <property type="entry name" value="ZNFX1"/>
</dbReference>
<gene>
    <name evidence="9" type="primary">ZNFX1</name>
</gene>
<evidence type="ECO:0000256" key="4">
    <source>
        <dbReference type="ARBA" id="ARBA00022771"/>
    </source>
</evidence>
<dbReference type="PROSITE" id="PS51981">
    <property type="entry name" value="ZF_RZ"/>
    <property type="match status" value="1"/>
</dbReference>
<dbReference type="GO" id="GO:0004386">
    <property type="term" value="F:helicase activity"/>
    <property type="evidence" value="ECO:0007669"/>
    <property type="project" value="InterPro"/>
</dbReference>
<keyword evidence="5" id="KW-0862">Zinc</keyword>
<evidence type="ECO:0000256" key="3">
    <source>
        <dbReference type="ARBA" id="ARBA00022723"/>
    </source>
</evidence>
<dbReference type="Pfam" id="PF25396">
    <property type="entry name" value="ZNFX1"/>
    <property type="match status" value="1"/>
</dbReference>
<dbReference type="InterPro" id="IPR041677">
    <property type="entry name" value="DNA2/NAM7_AAA_11"/>
</dbReference>
<dbReference type="GO" id="GO:0002376">
    <property type="term" value="P:immune system process"/>
    <property type="evidence" value="ECO:0007669"/>
    <property type="project" value="UniProtKB-KW"/>
</dbReference>
<name>A0A8C3MVL0_GEOPR</name>
<keyword evidence="7" id="KW-0175">Coiled coil</keyword>
<protein>
    <submittedName>
        <fullName evidence="9">Zinc finger NFX1-type containing 1</fullName>
    </submittedName>
</protein>
<proteinExistence type="predicted"/>
<evidence type="ECO:0000256" key="2">
    <source>
        <dbReference type="ARBA" id="ARBA00022490"/>
    </source>
</evidence>
<dbReference type="Proteomes" id="UP000694382">
    <property type="component" value="Chromosome 20"/>
</dbReference>
<dbReference type="CDD" id="cd06008">
    <property type="entry name" value="NF-X1-zinc-finger"/>
    <property type="match status" value="1"/>
</dbReference>
<dbReference type="CDD" id="cd18808">
    <property type="entry name" value="SF1_C_Upf1"/>
    <property type="match status" value="1"/>
</dbReference>
<dbReference type="InterPro" id="IPR045055">
    <property type="entry name" value="DNA2/NAM7-like"/>
</dbReference>
<evidence type="ECO:0000256" key="5">
    <source>
        <dbReference type="ARBA" id="ARBA00022833"/>
    </source>
</evidence>
<keyword evidence="10" id="KW-1185">Reference proteome</keyword>
<dbReference type="Pfam" id="PF13087">
    <property type="entry name" value="AAA_12"/>
    <property type="match status" value="1"/>
</dbReference>
<dbReference type="Pfam" id="PF20173">
    <property type="entry name" value="ZnF_RZ-type"/>
    <property type="match status" value="1"/>
</dbReference>
<dbReference type="InterPro" id="IPR027417">
    <property type="entry name" value="P-loop_NTPase"/>
</dbReference>
<dbReference type="FunFam" id="3.40.50.300:FF:001140">
    <property type="entry name" value="Zinc finger NFX1-type containing 1"/>
    <property type="match status" value="1"/>
</dbReference>
<dbReference type="GO" id="GO:0008270">
    <property type="term" value="F:zinc ion binding"/>
    <property type="evidence" value="ECO:0007669"/>
    <property type="project" value="UniProtKB-KW"/>
</dbReference>
<feature type="region of interest" description="Disordered" evidence="8">
    <location>
        <begin position="1"/>
        <end position="86"/>
    </location>
</feature>
<accession>A0A8C3MVL0</accession>
<dbReference type="PANTHER" id="PTHR10887">
    <property type="entry name" value="DNA2/NAM7 HELICASE FAMILY"/>
    <property type="match status" value="1"/>
</dbReference>
<keyword evidence="2" id="KW-0963">Cytoplasm</keyword>
<feature type="compositionally biased region" description="Basic and acidic residues" evidence="8">
    <location>
        <begin position="17"/>
        <end position="29"/>
    </location>
</feature>
<evidence type="ECO:0000256" key="1">
    <source>
        <dbReference type="ARBA" id="ARBA00004496"/>
    </source>
</evidence>
<evidence type="ECO:0000313" key="9">
    <source>
        <dbReference type="Ensembl" id="ENSCPVP00000011903.2"/>
    </source>
</evidence>
<evidence type="ECO:0000313" key="10">
    <source>
        <dbReference type="Proteomes" id="UP000694382"/>
    </source>
</evidence>
<dbReference type="GO" id="GO:0031380">
    <property type="term" value="C:nuclear RNA-directed RNA polymerase complex"/>
    <property type="evidence" value="ECO:0007669"/>
    <property type="project" value="TreeGrafter"/>
</dbReference>
<comment type="subcellular location">
    <subcellularLocation>
        <location evidence="1">Cytoplasm</location>
    </subcellularLocation>
</comment>
<organism evidence="9 10">
    <name type="scientific">Geospiza parvula</name>
    <name type="common">Small tree-finch</name>
    <name type="synonym">Camarhynchus parvulus</name>
    <dbReference type="NCBI Taxonomy" id="87175"/>
    <lineage>
        <taxon>Eukaryota</taxon>
        <taxon>Metazoa</taxon>
        <taxon>Chordata</taxon>
        <taxon>Craniata</taxon>
        <taxon>Vertebrata</taxon>
        <taxon>Euteleostomi</taxon>
        <taxon>Archelosauria</taxon>
        <taxon>Archosauria</taxon>
        <taxon>Dinosauria</taxon>
        <taxon>Saurischia</taxon>
        <taxon>Theropoda</taxon>
        <taxon>Coelurosauria</taxon>
        <taxon>Aves</taxon>
        <taxon>Neognathae</taxon>
        <taxon>Neoaves</taxon>
        <taxon>Telluraves</taxon>
        <taxon>Australaves</taxon>
        <taxon>Passeriformes</taxon>
        <taxon>Thraupidae</taxon>
        <taxon>Camarhynchus</taxon>
    </lineage>
</organism>
<dbReference type="Gene3D" id="3.40.50.300">
    <property type="entry name" value="P-loop containing nucleotide triphosphate hydrolases"/>
    <property type="match status" value="3"/>
</dbReference>
<evidence type="ECO:0000256" key="8">
    <source>
        <dbReference type="SAM" id="MobiDB-lite"/>
    </source>
</evidence>
<dbReference type="SUPFAM" id="SSF52540">
    <property type="entry name" value="P-loop containing nucleoside triphosphate hydrolases"/>
    <property type="match status" value="1"/>
</dbReference>
<dbReference type="InterPro" id="IPR041679">
    <property type="entry name" value="DNA2/NAM7-like_C"/>
</dbReference>
<dbReference type="Ensembl" id="ENSCPVT00000012410.2">
    <property type="protein sequence ID" value="ENSCPVP00000011903.2"/>
    <property type="gene ID" value="ENSCPVG00000008067.2"/>
</dbReference>